<comment type="cofactor">
    <cofactor evidence="2">
        <name>pyridoxal 5'-phosphate</name>
        <dbReference type="ChEBI" id="CHEBI:597326"/>
    </cofactor>
</comment>
<gene>
    <name evidence="17" type="ORF">AQJ64_25790</name>
</gene>
<dbReference type="InterPro" id="IPR015422">
    <property type="entry name" value="PyrdxlP-dep_Trfase_small"/>
</dbReference>
<dbReference type="NCBIfam" id="TIGR00700">
    <property type="entry name" value="GABAtrnsam"/>
    <property type="match status" value="1"/>
</dbReference>
<evidence type="ECO:0000256" key="15">
    <source>
        <dbReference type="ARBA" id="ARBA00050054"/>
    </source>
</evidence>
<dbReference type="PROSITE" id="PS00600">
    <property type="entry name" value="AA_TRANSFER_CLASS_3"/>
    <property type="match status" value="1"/>
</dbReference>
<keyword evidence="18" id="KW-1185">Reference proteome</keyword>
<dbReference type="NCBIfam" id="NF004714">
    <property type="entry name" value="PRK06058.1"/>
    <property type="match status" value="1"/>
</dbReference>
<dbReference type="InterPro" id="IPR015421">
    <property type="entry name" value="PyrdxlP-dep_Trfase_major"/>
</dbReference>
<evidence type="ECO:0000256" key="14">
    <source>
        <dbReference type="ARBA" id="ARBA00048021"/>
    </source>
</evidence>
<keyword evidence="7 17" id="KW-0032">Aminotransferase</keyword>
<comment type="caution">
    <text evidence="17">The sequence shown here is derived from an EMBL/GenBank/DDBJ whole genome shotgun (WGS) entry which is preliminary data.</text>
</comment>
<dbReference type="EC" id="2.6.1.19" evidence="6"/>
<dbReference type="EMBL" id="LMWW01000042">
    <property type="protein sequence ID" value="KUN80496.1"/>
    <property type="molecule type" value="Genomic_DNA"/>
</dbReference>
<proteinExistence type="inferred from homology"/>
<dbReference type="AlphaFoldDB" id="A0A101SUW3"/>
<evidence type="ECO:0000313" key="18">
    <source>
        <dbReference type="Proteomes" id="UP000052982"/>
    </source>
</evidence>
<dbReference type="Proteomes" id="UP000052982">
    <property type="component" value="Unassembled WGS sequence"/>
</dbReference>
<evidence type="ECO:0000256" key="13">
    <source>
        <dbReference type="ARBA" id="ARBA00031787"/>
    </source>
</evidence>
<accession>A0A101SUW3</accession>
<dbReference type="CDD" id="cd00610">
    <property type="entry name" value="OAT_like"/>
    <property type="match status" value="1"/>
</dbReference>
<evidence type="ECO:0000256" key="12">
    <source>
        <dbReference type="ARBA" id="ARBA00030857"/>
    </source>
</evidence>
<dbReference type="Pfam" id="PF00202">
    <property type="entry name" value="Aminotran_3"/>
    <property type="match status" value="1"/>
</dbReference>
<evidence type="ECO:0000256" key="4">
    <source>
        <dbReference type="ARBA" id="ARBA00008954"/>
    </source>
</evidence>
<evidence type="ECO:0000313" key="17">
    <source>
        <dbReference type="EMBL" id="KUN80496.1"/>
    </source>
</evidence>
<comment type="similarity">
    <text evidence="4 16">Belongs to the class-III pyridoxal-phosphate-dependent aminotransferase family.</text>
</comment>
<organism evidence="17 18">
    <name type="scientific">Streptomyces griseoruber</name>
    <dbReference type="NCBI Taxonomy" id="1943"/>
    <lineage>
        <taxon>Bacteria</taxon>
        <taxon>Bacillati</taxon>
        <taxon>Actinomycetota</taxon>
        <taxon>Actinomycetes</taxon>
        <taxon>Kitasatosporales</taxon>
        <taxon>Streptomycetaceae</taxon>
        <taxon>Streptomyces</taxon>
    </lineage>
</organism>
<evidence type="ECO:0000256" key="16">
    <source>
        <dbReference type="RuleBase" id="RU003560"/>
    </source>
</evidence>
<dbReference type="GO" id="GO:0042802">
    <property type="term" value="F:identical protein binding"/>
    <property type="evidence" value="ECO:0007669"/>
    <property type="project" value="TreeGrafter"/>
</dbReference>
<dbReference type="Gene3D" id="3.90.1150.10">
    <property type="entry name" value="Aspartate Aminotransferase, domain 1"/>
    <property type="match status" value="1"/>
</dbReference>
<dbReference type="PIRSF" id="PIRSF000521">
    <property type="entry name" value="Transaminase_4ab_Lys_Orn"/>
    <property type="match status" value="1"/>
</dbReference>
<dbReference type="InterPro" id="IPR050103">
    <property type="entry name" value="Class-III_PLP-dep_AT"/>
</dbReference>
<dbReference type="InterPro" id="IPR004632">
    <property type="entry name" value="4NH2But_aminotransferase_bac"/>
</dbReference>
<dbReference type="STRING" id="1943.AQJ64_25790"/>
<comment type="catalytic activity">
    <reaction evidence="14">
        <text>4-aminobutanoate + 2-oxoglutarate = succinate semialdehyde + L-glutamate</text>
        <dbReference type="Rhea" id="RHEA:23352"/>
        <dbReference type="ChEBI" id="CHEBI:16810"/>
        <dbReference type="ChEBI" id="CHEBI:29985"/>
        <dbReference type="ChEBI" id="CHEBI:57706"/>
        <dbReference type="ChEBI" id="CHEBI:59888"/>
        <dbReference type="EC" id="2.6.1.19"/>
    </reaction>
</comment>
<keyword evidence="9 16" id="KW-0663">Pyridoxal phosphate</keyword>
<dbReference type="GO" id="GO:0009448">
    <property type="term" value="P:gamma-aminobutyric acid metabolic process"/>
    <property type="evidence" value="ECO:0007669"/>
    <property type="project" value="InterPro"/>
</dbReference>
<dbReference type="GO" id="GO:0047298">
    <property type="term" value="F:(S)-3-amino-2-methylpropionate transaminase activity"/>
    <property type="evidence" value="ECO:0007669"/>
    <property type="project" value="UniProtKB-EC"/>
</dbReference>
<dbReference type="EC" id="2.6.1.22" evidence="5"/>
<comment type="pathway">
    <text evidence="3">Amino-acid degradation; 4-aminobutanoate degradation.</text>
</comment>
<evidence type="ECO:0000256" key="8">
    <source>
        <dbReference type="ARBA" id="ARBA00022679"/>
    </source>
</evidence>
<dbReference type="InterPro" id="IPR015424">
    <property type="entry name" value="PyrdxlP-dep_Trfase"/>
</dbReference>
<evidence type="ECO:0000256" key="9">
    <source>
        <dbReference type="ARBA" id="ARBA00022898"/>
    </source>
</evidence>
<evidence type="ECO:0000256" key="7">
    <source>
        <dbReference type="ARBA" id="ARBA00022576"/>
    </source>
</evidence>
<evidence type="ECO:0000256" key="5">
    <source>
        <dbReference type="ARBA" id="ARBA00012876"/>
    </source>
</evidence>
<evidence type="ECO:0000256" key="3">
    <source>
        <dbReference type="ARBA" id="ARBA00005176"/>
    </source>
</evidence>
<keyword evidence="8 17" id="KW-0808">Transferase</keyword>
<dbReference type="RefSeq" id="WP_055637776.1">
    <property type="nucleotide sequence ID" value="NZ_JBIRTR010000031.1"/>
</dbReference>
<dbReference type="Gene3D" id="3.40.640.10">
    <property type="entry name" value="Type I PLP-dependent aspartate aminotransferase-like (Major domain)"/>
    <property type="match status" value="1"/>
</dbReference>
<dbReference type="SUPFAM" id="SSF53383">
    <property type="entry name" value="PLP-dependent transferases"/>
    <property type="match status" value="1"/>
</dbReference>
<protein>
    <recommendedName>
        <fullName evidence="12">(S)-3-amino-2-methylpropionate transaminase</fullName>
        <ecNumber evidence="6">2.6.1.19</ecNumber>
        <ecNumber evidence="5">2.6.1.22</ecNumber>
    </recommendedName>
    <alternativeName>
        <fullName evidence="13">GABA aminotransferase</fullName>
    </alternativeName>
    <alternativeName>
        <fullName evidence="11">Gamma-amino-N-butyrate transaminase</fullName>
    </alternativeName>
    <alternativeName>
        <fullName evidence="15">Glutamate:succinic semialdehyde transaminase</fullName>
    </alternativeName>
    <alternativeName>
        <fullName evidence="10">L-AIBAT</fullName>
    </alternativeName>
</protein>
<dbReference type="PANTHER" id="PTHR11986">
    <property type="entry name" value="AMINOTRANSFERASE CLASS III"/>
    <property type="match status" value="1"/>
</dbReference>
<evidence type="ECO:0000256" key="2">
    <source>
        <dbReference type="ARBA" id="ARBA00001933"/>
    </source>
</evidence>
<evidence type="ECO:0000256" key="6">
    <source>
        <dbReference type="ARBA" id="ARBA00012912"/>
    </source>
</evidence>
<evidence type="ECO:0000256" key="10">
    <source>
        <dbReference type="ARBA" id="ARBA00029760"/>
    </source>
</evidence>
<dbReference type="GO" id="GO:0034386">
    <property type="term" value="F:4-aminobutyrate:2-oxoglutarate transaminase activity"/>
    <property type="evidence" value="ECO:0007669"/>
    <property type="project" value="UniProtKB-EC"/>
</dbReference>
<dbReference type="GO" id="GO:0030170">
    <property type="term" value="F:pyridoxal phosphate binding"/>
    <property type="evidence" value="ECO:0007669"/>
    <property type="project" value="InterPro"/>
</dbReference>
<dbReference type="InterPro" id="IPR049704">
    <property type="entry name" value="Aminotrans_3_PPA_site"/>
</dbReference>
<reference evidence="17 18" key="1">
    <citation type="submission" date="2015-10" db="EMBL/GenBank/DDBJ databases">
        <title>Draft genome sequence of Streptomyces griseoruber DSM 40281, type strain for the species Streptomyces griseoruber.</title>
        <authorList>
            <person name="Ruckert C."/>
            <person name="Winkler A."/>
            <person name="Kalinowski J."/>
            <person name="Kampfer P."/>
            <person name="Glaeser S."/>
        </authorList>
    </citation>
    <scope>NUCLEOTIDE SEQUENCE [LARGE SCALE GENOMIC DNA]</scope>
    <source>
        <strain evidence="17 18">DSM 40281</strain>
    </source>
</reference>
<dbReference type="OrthoDB" id="9801052at2"/>
<dbReference type="InterPro" id="IPR005814">
    <property type="entry name" value="Aminotrans_3"/>
</dbReference>
<dbReference type="PANTHER" id="PTHR11986:SF58">
    <property type="entry name" value="LEUCINE_METHIONINE RACEMASE"/>
    <property type="match status" value="1"/>
</dbReference>
<dbReference type="FunFam" id="3.40.640.10:FF:000013">
    <property type="entry name" value="4-aminobutyrate aminotransferase"/>
    <property type="match status" value="1"/>
</dbReference>
<evidence type="ECO:0000256" key="1">
    <source>
        <dbReference type="ARBA" id="ARBA00001750"/>
    </source>
</evidence>
<evidence type="ECO:0000256" key="11">
    <source>
        <dbReference type="ARBA" id="ARBA00030204"/>
    </source>
</evidence>
<sequence>MSGVSRPAGGPDLAQVRRVVSEIPGPRSRELLARQRKLVPAGLGAVLPVFVEAAGGGVIVDADGNSFIDFGSGIAVTTVGNSAPAVAERAAAQLRRFTHTCFLVNPYESYLDVCEKLNELAPVPGEKRTILVNSGAEAVENAVKIARAATGRPGVVVFDHAFHGRTLLTMSLTAKNKPYKQGFGPFAPEVHRAPMAYPYRWPTGPVRCAEEAAHALADLLDRQVGAENVAAVLVEPIQGEGGFVVPAPGFLSSVAHICRARGILLIVDEIQAGIARTGRMFACEHEGIQPDLITTAKGLAGGLPLGAVTGRAELMDAVPAGGLGGTFSGNPVACEAALGVFEEIEAHGLLERARQIGDTMLEHLGGLADAYAAIGDVRGRGAMIAIELVEPTGDRVPAPGLAARVARRCHADGLLVLTAGSYGNVLRFLPPLSISDALLEEGLTILGEALAKELASAV</sequence>
<name>A0A101SUW3_9ACTN</name>
<comment type="catalytic activity">
    <reaction evidence="1">
        <text>(S)-3-amino-2-methylpropanoate + 2-oxoglutarate = 2-methyl-3-oxopropanoate + L-glutamate</text>
        <dbReference type="Rhea" id="RHEA:13993"/>
        <dbReference type="ChEBI" id="CHEBI:16810"/>
        <dbReference type="ChEBI" id="CHEBI:29985"/>
        <dbReference type="ChEBI" id="CHEBI:57700"/>
        <dbReference type="ChEBI" id="CHEBI:58655"/>
        <dbReference type="EC" id="2.6.1.22"/>
    </reaction>
</comment>